<feature type="transmembrane region" description="Helical" evidence="1">
    <location>
        <begin position="62"/>
        <end position="83"/>
    </location>
</feature>
<dbReference type="Pfam" id="PF02517">
    <property type="entry name" value="Rce1-like"/>
    <property type="match status" value="1"/>
</dbReference>
<dbReference type="GO" id="GO:0004175">
    <property type="term" value="F:endopeptidase activity"/>
    <property type="evidence" value="ECO:0007669"/>
    <property type="project" value="UniProtKB-ARBA"/>
</dbReference>
<evidence type="ECO:0000256" key="1">
    <source>
        <dbReference type="SAM" id="Phobius"/>
    </source>
</evidence>
<name>A0A540VMP5_9CHLR</name>
<feature type="transmembrane region" description="Helical" evidence="1">
    <location>
        <begin position="141"/>
        <end position="159"/>
    </location>
</feature>
<dbReference type="InParanoid" id="A0A540VMP5"/>
<dbReference type="AlphaFoldDB" id="A0A540VMP5"/>
<keyword evidence="4" id="KW-1185">Reference proteome</keyword>
<protein>
    <submittedName>
        <fullName evidence="3">CPBP family intramembrane metalloprotease</fullName>
    </submittedName>
</protein>
<dbReference type="PANTHER" id="PTHR39430">
    <property type="entry name" value="MEMBRANE-ASSOCIATED PROTEASE-RELATED"/>
    <property type="match status" value="1"/>
</dbReference>
<proteinExistence type="predicted"/>
<keyword evidence="3" id="KW-0645">Protease</keyword>
<gene>
    <name evidence="3" type="ORF">FKZ61_01285</name>
</gene>
<reference evidence="3 4" key="1">
    <citation type="submission" date="2019-06" db="EMBL/GenBank/DDBJ databases">
        <title>Genome sequence of Litorilinea aerophila BAA-2444.</title>
        <authorList>
            <person name="Maclea K.S."/>
            <person name="Maurais E.G."/>
            <person name="Iannazzi L.C."/>
        </authorList>
    </citation>
    <scope>NUCLEOTIDE SEQUENCE [LARGE SCALE GENOMIC DNA]</scope>
    <source>
        <strain evidence="3 4">ATCC BAA-2444</strain>
    </source>
</reference>
<evidence type="ECO:0000313" key="4">
    <source>
        <dbReference type="Proteomes" id="UP000317371"/>
    </source>
</evidence>
<accession>A0A540VMP5</accession>
<keyword evidence="3" id="KW-0482">Metalloprotease</keyword>
<sequence>MNWLVRPLWNSKEGRLRAGWRVLLYIALWLVGPALAHLWVGRPLAEWLWWLFPQLTIFPERVLFSLLTLATMLVGTWLMVRYVDHRPLRDLGLGLDRHWWCDLCFGLILGAGLMLFVFTVEWLAGWVTVRALFWSAPGSGPFLLAIFGPLVVFVVVGISEELLTRGYQMRNLAEGLYLPPLSPRLALLAAWLLSSLFFGLLHIRNPNSSWISTSYLVLAGLLFGLGTMLTGRLGLPIGLHITWNFFQGNVFGFPVSGNNYASVTFIAIEQQGPILWTGGAFGPEAGLIGIVALLLGGVATVIWVRHRYRVLRLCDHWAIYRPWRTRPVALDPLRPTP</sequence>
<dbReference type="GO" id="GO:0080120">
    <property type="term" value="P:CAAX-box protein maturation"/>
    <property type="evidence" value="ECO:0007669"/>
    <property type="project" value="UniProtKB-ARBA"/>
</dbReference>
<dbReference type="EMBL" id="VIGC01000001">
    <property type="protein sequence ID" value="TQE98039.1"/>
    <property type="molecule type" value="Genomic_DNA"/>
</dbReference>
<feature type="transmembrane region" description="Helical" evidence="1">
    <location>
        <begin position="285"/>
        <end position="304"/>
    </location>
</feature>
<dbReference type="InterPro" id="IPR003675">
    <property type="entry name" value="Rce1/LyrA-like_dom"/>
</dbReference>
<evidence type="ECO:0000259" key="2">
    <source>
        <dbReference type="Pfam" id="PF02517"/>
    </source>
</evidence>
<keyword evidence="1" id="KW-0472">Membrane</keyword>
<feature type="transmembrane region" description="Helical" evidence="1">
    <location>
        <begin position="185"/>
        <end position="203"/>
    </location>
</feature>
<feature type="transmembrane region" description="Helical" evidence="1">
    <location>
        <begin position="215"/>
        <end position="235"/>
    </location>
</feature>
<evidence type="ECO:0000313" key="3">
    <source>
        <dbReference type="EMBL" id="TQE98039.1"/>
    </source>
</evidence>
<comment type="caution">
    <text evidence="3">The sequence shown here is derived from an EMBL/GenBank/DDBJ whole genome shotgun (WGS) entry which is preliminary data.</text>
</comment>
<dbReference type="PANTHER" id="PTHR39430:SF1">
    <property type="entry name" value="PROTEASE"/>
    <property type="match status" value="1"/>
</dbReference>
<feature type="transmembrane region" description="Helical" evidence="1">
    <location>
        <begin position="20"/>
        <end position="41"/>
    </location>
</feature>
<keyword evidence="1" id="KW-1133">Transmembrane helix</keyword>
<feature type="domain" description="CAAX prenyl protease 2/Lysostaphin resistance protein A-like" evidence="2">
    <location>
        <begin position="146"/>
        <end position="246"/>
    </location>
</feature>
<organism evidence="3 4">
    <name type="scientific">Litorilinea aerophila</name>
    <dbReference type="NCBI Taxonomy" id="1204385"/>
    <lineage>
        <taxon>Bacteria</taxon>
        <taxon>Bacillati</taxon>
        <taxon>Chloroflexota</taxon>
        <taxon>Caldilineae</taxon>
        <taxon>Caldilineales</taxon>
        <taxon>Caldilineaceae</taxon>
        <taxon>Litorilinea</taxon>
    </lineage>
</organism>
<keyword evidence="3" id="KW-0378">Hydrolase</keyword>
<dbReference type="GO" id="GO:0008237">
    <property type="term" value="F:metallopeptidase activity"/>
    <property type="evidence" value="ECO:0007669"/>
    <property type="project" value="UniProtKB-KW"/>
</dbReference>
<feature type="transmembrane region" description="Helical" evidence="1">
    <location>
        <begin position="103"/>
        <end position="129"/>
    </location>
</feature>
<dbReference type="GO" id="GO:0006508">
    <property type="term" value="P:proteolysis"/>
    <property type="evidence" value="ECO:0007669"/>
    <property type="project" value="UniProtKB-KW"/>
</dbReference>
<keyword evidence="1" id="KW-0812">Transmembrane</keyword>
<dbReference type="OrthoDB" id="324900at2"/>
<dbReference type="Proteomes" id="UP000317371">
    <property type="component" value="Unassembled WGS sequence"/>
</dbReference>
<dbReference type="RefSeq" id="WP_141608252.1">
    <property type="nucleotide sequence ID" value="NZ_VIGC02000001.1"/>
</dbReference>